<feature type="region of interest" description="Disordered" evidence="12">
    <location>
        <begin position="1"/>
        <end position="40"/>
    </location>
</feature>
<reference evidence="13" key="1">
    <citation type="journal article" date="2013" name="J. Plant Res.">
        <title>Effect of fungi and light on seed germination of three Opuntia species from semiarid lands of central Mexico.</title>
        <authorList>
            <person name="Delgado-Sanchez P."/>
            <person name="Jimenez-Bremont J.F."/>
            <person name="Guerrero-Gonzalez Mde L."/>
            <person name="Flores J."/>
        </authorList>
    </citation>
    <scope>NUCLEOTIDE SEQUENCE</scope>
    <source>
        <tissue evidence="13">Cladode</tissue>
    </source>
</reference>
<comment type="function">
    <text evidence="11">Involved in the synthesis of glucuronoxylan hemicellulose in secondary cell walls.</text>
</comment>
<dbReference type="InterPro" id="IPR029044">
    <property type="entry name" value="Nucleotide-diphossugar_trans"/>
</dbReference>
<dbReference type="GO" id="GO:0009834">
    <property type="term" value="P:plant-type secondary cell wall biogenesis"/>
    <property type="evidence" value="ECO:0007669"/>
    <property type="project" value="TreeGrafter"/>
</dbReference>
<evidence type="ECO:0000256" key="8">
    <source>
        <dbReference type="ARBA" id="ARBA00023136"/>
    </source>
</evidence>
<evidence type="ECO:0000256" key="4">
    <source>
        <dbReference type="ARBA" id="ARBA00022692"/>
    </source>
</evidence>
<evidence type="ECO:0000313" key="13">
    <source>
        <dbReference type="EMBL" id="MBA4680251.1"/>
    </source>
</evidence>
<accession>A0A7C9B2C5</accession>
<keyword evidence="5 11" id="KW-0735">Signal-anchor</keyword>
<dbReference type="SUPFAM" id="SSF53448">
    <property type="entry name" value="Nucleotide-diphospho-sugar transferases"/>
    <property type="match status" value="1"/>
</dbReference>
<proteinExistence type="inferred from homology"/>
<evidence type="ECO:0000256" key="5">
    <source>
        <dbReference type="ARBA" id="ARBA00022968"/>
    </source>
</evidence>
<evidence type="ECO:0000256" key="11">
    <source>
        <dbReference type="RuleBase" id="RU363127"/>
    </source>
</evidence>
<dbReference type="CDD" id="cd00218">
    <property type="entry name" value="GlcAT-I"/>
    <property type="match status" value="1"/>
</dbReference>
<evidence type="ECO:0000256" key="10">
    <source>
        <dbReference type="ARBA" id="ARBA00023316"/>
    </source>
</evidence>
<evidence type="ECO:0000256" key="1">
    <source>
        <dbReference type="ARBA" id="ARBA00004323"/>
    </source>
</evidence>
<keyword evidence="3 11" id="KW-0808">Transferase</keyword>
<dbReference type="PANTHER" id="PTHR10896">
    <property type="entry name" value="GALACTOSYLGALACTOSYLXYLOSYLPROTEIN 3-BETA-GLUCURONOSYLTRANSFERASE BETA-1,3-GLUCURONYLTRANSFERASE"/>
    <property type="match status" value="1"/>
</dbReference>
<dbReference type="Pfam" id="PF03360">
    <property type="entry name" value="Glyco_transf_43"/>
    <property type="match status" value="1"/>
</dbReference>
<dbReference type="InterPro" id="IPR005027">
    <property type="entry name" value="Glyco_trans_43"/>
</dbReference>
<protein>
    <recommendedName>
        <fullName evidence="11">Glycosyltransferases</fullName>
        <ecNumber evidence="11">2.4.-.-</ecNumber>
    </recommendedName>
</protein>
<keyword evidence="9" id="KW-0325">Glycoprotein</keyword>
<sequence>MASIRRTLSPVPRPGGRSNGEACSVASPLSKSSSSVQSPLHPSGLSYSPFDSLEYALYRVHSFIMGMFSQRSSRPLDRSKPKGHVWKRAIMHFLVCFFVGVFIGLTPFGSINLLGRLMPKHQSLFFDMIPSAVKYESSPHMLRNDLSMVGSQLENSTTTIERQNGEKITLQEPHQGLKEQTGKISGEALVSNIIDKDSALEIRKLLIIVTPTHNRPFQAYYLNRLGQTLKLVPPPLLWIVVDMTSQSVETADILRKTGVMYRHLVCNENITDVRNRNTQQRNVALAHIEKHHLDGIVYFADDSNVYSVELFTELRQIRRFGTWKVAKLSVTHGGNFVDGPVCNGSEVIGWKTTELTRRFHADISGFAFNSTILWDPKRWNRPTLDPIRQLDTVKDNFLVSAFIEQIVEDESQMEGVLGNCSSIMVWSLALESCSPLYPQQWIISRSIEKHLAIEEV</sequence>
<dbReference type="EMBL" id="GISG01286252">
    <property type="protein sequence ID" value="MBA4680255.1"/>
    <property type="molecule type" value="Transcribed_RNA"/>
</dbReference>
<dbReference type="GO" id="GO:0071555">
    <property type="term" value="P:cell wall organization"/>
    <property type="evidence" value="ECO:0007669"/>
    <property type="project" value="UniProtKB-KW"/>
</dbReference>
<name>A0A7C9B2C5_OPUST</name>
<dbReference type="PANTHER" id="PTHR10896:SF20">
    <property type="entry name" value="BETA-1,4-XYLOSYLTRANSFERASE IRX9L-RELATED"/>
    <property type="match status" value="1"/>
</dbReference>
<dbReference type="EC" id="2.4.-.-" evidence="11"/>
<keyword evidence="7 11" id="KW-0333">Golgi apparatus</keyword>
<organism evidence="13">
    <name type="scientific">Opuntia streptacantha</name>
    <name type="common">Prickly pear cactus</name>
    <name type="synonym">Opuntia cardona</name>
    <dbReference type="NCBI Taxonomy" id="393608"/>
    <lineage>
        <taxon>Eukaryota</taxon>
        <taxon>Viridiplantae</taxon>
        <taxon>Streptophyta</taxon>
        <taxon>Embryophyta</taxon>
        <taxon>Tracheophyta</taxon>
        <taxon>Spermatophyta</taxon>
        <taxon>Magnoliopsida</taxon>
        <taxon>eudicotyledons</taxon>
        <taxon>Gunneridae</taxon>
        <taxon>Pentapetalae</taxon>
        <taxon>Caryophyllales</taxon>
        <taxon>Cactineae</taxon>
        <taxon>Cactaceae</taxon>
        <taxon>Opuntioideae</taxon>
        <taxon>Opuntia</taxon>
    </lineage>
</organism>
<evidence type="ECO:0000256" key="2">
    <source>
        <dbReference type="ARBA" id="ARBA00007706"/>
    </source>
</evidence>
<evidence type="ECO:0000256" key="12">
    <source>
        <dbReference type="SAM" id="MobiDB-lite"/>
    </source>
</evidence>
<dbReference type="AlphaFoldDB" id="A0A7C9B2C5"/>
<evidence type="ECO:0000256" key="3">
    <source>
        <dbReference type="ARBA" id="ARBA00022679"/>
    </source>
</evidence>
<dbReference type="Gene3D" id="3.90.550.10">
    <property type="entry name" value="Spore Coat Polysaccharide Biosynthesis Protein SpsA, Chain A"/>
    <property type="match status" value="1"/>
</dbReference>
<keyword evidence="6 11" id="KW-1133">Transmembrane helix</keyword>
<comment type="similarity">
    <text evidence="2 11">Belongs to the glycosyltransferase 43 family.</text>
</comment>
<keyword evidence="8 11" id="KW-0472">Membrane</keyword>
<keyword evidence="10 11" id="KW-0961">Cell wall biogenesis/degradation</keyword>
<comment type="subcellular location">
    <subcellularLocation>
        <location evidence="1 11">Golgi apparatus membrane</location>
        <topology evidence="1 11">Single-pass type II membrane protein</topology>
    </subcellularLocation>
</comment>
<keyword evidence="4 11" id="KW-0812">Transmembrane</keyword>
<evidence type="ECO:0000256" key="9">
    <source>
        <dbReference type="ARBA" id="ARBA00023180"/>
    </source>
</evidence>
<evidence type="ECO:0000256" key="7">
    <source>
        <dbReference type="ARBA" id="ARBA00023034"/>
    </source>
</evidence>
<dbReference type="EMBL" id="GISG01286251">
    <property type="protein sequence ID" value="MBA4680254.1"/>
    <property type="molecule type" value="Transcribed_RNA"/>
</dbReference>
<dbReference type="GO" id="GO:0015018">
    <property type="term" value="F:galactosylgalactosylxylosylprotein 3-beta-glucuronosyltransferase activity"/>
    <property type="evidence" value="ECO:0007669"/>
    <property type="project" value="InterPro"/>
</dbReference>
<dbReference type="GO" id="GO:0042285">
    <property type="term" value="F:xylosyltransferase activity"/>
    <property type="evidence" value="ECO:0007669"/>
    <property type="project" value="TreeGrafter"/>
</dbReference>
<dbReference type="EMBL" id="GISG01286248">
    <property type="protein sequence ID" value="MBA4680251.1"/>
    <property type="molecule type" value="Transcribed_RNA"/>
</dbReference>
<dbReference type="GO" id="GO:0000139">
    <property type="term" value="C:Golgi membrane"/>
    <property type="evidence" value="ECO:0007669"/>
    <property type="project" value="UniProtKB-SubCell"/>
</dbReference>
<evidence type="ECO:0000256" key="6">
    <source>
        <dbReference type="ARBA" id="ARBA00022989"/>
    </source>
</evidence>
<feature type="compositionally biased region" description="Low complexity" evidence="12">
    <location>
        <begin position="24"/>
        <end position="40"/>
    </location>
</feature>
<reference evidence="13" key="2">
    <citation type="submission" date="2020-07" db="EMBL/GenBank/DDBJ databases">
        <authorList>
            <person name="Vera ALvarez R."/>
            <person name="Arias-Moreno D.M."/>
            <person name="Jimenez-Jacinto V."/>
            <person name="Jimenez-Bremont J.F."/>
            <person name="Swaminathan K."/>
            <person name="Moose S.P."/>
            <person name="Guerrero-Gonzalez M.L."/>
            <person name="Marino-Ramirez L."/>
            <person name="Landsman D."/>
            <person name="Rodriguez-Kessler M."/>
            <person name="Delgado-Sanchez P."/>
        </authorList>
    </citation>
    <scope>NUCLEOTIDE SEQUENCE</scope>
    <source>
        <tissue evidence="13">Cladode</tissue>
    </source>
</reference>
<dbReference type="GO" id="GO:0010417">
    <property type="term" value="P:glucuronoxylan biosynthetic process"/>
    <property type="evidence" value="ECO:0007669"/>
    <property type="project" value="TreeGrafter"/>
</dbReference>
<feature type="transmembrane region" description="Helical" evidence="11">
    <location>
        <begin position="89"/>
        <end position="114"/>
    </location>
</feature>